<name>A0A502FUN5_9SPHN</name>
<dbReference type="Proteomes" id="UP000319931">
    <property type="component" value="Unassembled WGS sequence"/>
</dbReference>
<keyword evidence="2" id="KW-1185">Reference proteome</keyword>
<reference evidence="1 2" key="1">
    <citation type="journal article" date="2019" name="Environ. Microbiol.">
        <title>Species interactions and distinct microbial communities in high Arctic permafrost affected cryosols are associated with the CH4 and CO2 gas fluxes.</title>
        <authorList>
            <person name="Altshuler I."/>
            <person name="Hamel J."/>
            <person name="Turney S."/>
            <person name="Magnuson E."/>
            <person name="Levesque R."/>
            <person name="Greer C."/>
            <person name="Whyte L.G."/>
        </authorList>
    </citation>
    <scope>NUCLEOTIDE SEQUENCE [LARGE SCALE GENOMIC DNA]</scope>
    <source>
        <strain evidence="1 2">E6.1</strain>
    </source>
</reference>
<dbReference type="OrthoDB" id="7427399at2"/>
<gene>
    <name evidence="1" type="ORF">EAH76_12485</name>
</gene>
<sequence>MVVRGGAGLAPGALGGQLGGSQAGVRLVYALDVERRVALVGRMTSPLASGLREASLGVEWQPTKLPLRLVAEQRFALSGGHGGPGIGAIGGIGPVAIAHDVRLEAYAQAGMIRRAATEPYVDGALRVTHPVATLGEMRFDLGAGVWGGAQRGATRLDIGPSLGVALPLGKQRVRLALDWRERIVGAAHPESGPALTLGTDF</sequence>
<organism evidence="1 2">
    <name type="scientific">Sphingomonas glacialis</name>
    <dbReference type="NCBI Taxonomy" id="658225"/>
    <lineage>
        <taxon>Bacteria</taxon>
        <taxon>Pseudomonadati</taxon>
        <taxon>Pseudomonadota</taxon>
        <taxon>Alphaproteobacteria</taxon>
        <taxon>Sphingomonadales</taxon>
        <taxon>Sphingomonadaceae</taxon>
        <taxon>Sphingomonas</taxon>
    </lineage>
</organism>
<evidence type="ECO:0008006" key="3">
    <source>
        <dbReference type="Google" id="ProtNLM"/>
    </source>
</evidence>
<dbReference type="RefSeq" id="WP_140850608.1">
    <property type="nucleotide sequence ID" value="NZ_RCZC01000003.1"/>
</dbReference>
<comment type="caution">
    <text evidence="1">The sequence shown here is derived from an EMBL/GenBank/DDBJ whole genome shotgun (WGS) entry which is preliminary data.</text>
</comment>
<accession>A0A502FUN5</accession>
<dbReference type="AlphaFoldDB" id="A0A502FUN5"/>
<dbReference type="EMBL" id="RCZC01000003">
    <property type="protein sequence ID" value="TPG52693.1"/>
    <property type="molecule type" value="Genomic_DNA"/>
</dbReference>
<evidence type="ECO:0000313" key="2">
    <source>
        <dbReference type="Proteomes" id="UP000319931"/>
    </source>
</evidence>
<evidence type="ECO:0000313" key="1">
    <source>
        <dbReference type="EMBL" id="TPG52693.1"/>
    </source>
</evidence>
<proteinExistence type="predicted"/>
<protein>
    <recommendedName>
        <fullName evidence="3">Bacterial surface antigen (D15) domain-containing protein</fullName>
    </recommendedName>
</protein>